<accession>A0A0C2FD26</accession>
<organism evidence="1 2">
    <name type="scientific">Ancylostoma duodenale</name>
    <dbReference type="NCBI Taxonomy" id="51022"/>
    <lineage>
        <taxon>Eukaryota</taxon>
        <taxon>Metazoa</taxon>
        <taxon>Ecdysozoa</taxon>
        <taxon>Nematoda</taxon>
        <taxon>Chromadorea</taxon>
        <taxon>Rhabditida</taxon>
        <taxon>Rhabditina</taxon>
        <taxon>Rhabditomorpha</taxon>
        <taxon>Strongyloidea</taxon>
        <taxon>Ancylostomatidae</taxon>
        <taxon>Ancylostomatinae</taxon>
        <taxon>Ancylostoma</taxon>
    </lineage>
</organism>
<dbReference type="Proteomes" id="UP000054047">
    <property type="component" value="Unassembled WGS sequence"/>
</dbReference>
<protein>
    <recommendedName>
        <fullName evidence="3">Tc1-like transposase DDE domain-containing protein</fullName>
    </recommendedName>
</protein>
<dbReference type="Gene3D" id="3.30.420.10">
    <property type="entry name" value="Ribonuclease H-like superfamily/Ribonuclease H"/>
    <property type="match status" value="1"/>
</dbReference>
<dbReference type="EMBL" id="KN790763">
    <property type="protein sequence ID" value="KIH42936.1"/>
    <property type="molecule type" value="Genomic_DNA"/>
</dbReference>
<proteinExistence type="predicted"/>
<evidence type="ECO:0000313" key="2">
    <source>
        <dbReference type="Proteomes" id="UP000054047"/>
    </source>
</evidence>
<reference evidence="1 2" key="1">
    <citation type="submission" date="2013-12" db="EMBL/GenBank/DDBJ databases">
        <title>Draft genome of the parsitic nematode Ancylostoma duodenale.</title>
        <authorList>
            <person name="Mitreva M."/>
        </authorList>
    </citation>
    <scope>NUCLEOTIDE SEQUENCE [LARGE SCALE GENOMIC DNA]</scope>
    <source>
        <strain evidence="1 2">Zhejiang</strain>
    </source>
</reference>
<evidence type="ECO:0008006" key="3">
    <source>
        <dbReference type="Google" id="ProtNLM"/>
    </source>
</evidence>
<feature type="non-terminal residue" evidence="1">
    <location>
        <position position="87"/>
    </location>
</feature>
<dbReference type="OrthoDB" id="7951431at2759"/>
<sequence length="87" mass="10068">MGHRALRRRPILQQDEAPAHLAKSIQYFCLANLPDASEWPANSPELNALRFSVWVILEQKACQRKHTSVQALRKCLEKARNENPQDY</sequence>
<name>A0A0C2FD26_9BILA</name>
<keyword evidence="2" id="KW-1185">Reference proteome</keyword>
<evidence type="ECO:0000313" key="1">
    <source>
        <dbReference type="EMBL" id="KIH42936.1"/>
    </source>
</evidence>
<gene>
    <name evidence="1" type="ORF">ANCDUO_27073</name>
</gene>
<dbReference type="InterPro" id="IPR036397">
    <property type="entry name" value="RNaseH_sf"/>
</dbReference>
<dbReference type="GO" id="GO:0003676">
    <property type="term" value="F:nucleic acid binding"/>
    <property type="evidence" value="ECO:0007669"/>
    <property type="project" value="InterPro"/>
</dbReference>
<dbReference type="AlphaFoldDB" id="A0A0C2FD26"/>